<feature type="transmembrane region" description="Helical" evidence="2">
    <location>
        <begin position="33"/>
        <end position="52"/>
    </location>
</feature>
<dbReference type="RefSeq" id="WP_313793905.1">
    <property type="nucleotide sequence ID" value="NZ_CP102453.1"/>
</dbReference>
<dbReference type="InterPro" id="IPR003675">
    <property type="entry name" value="Rce1/LyrA-like_dom"/>
</dbReference>
<keyword evidence="4" id="KW-0645">Protease</keyword>
<dbReference type="EMBL" id="CP102453">
    <property type="protein sequence ID" value="UUX34402.1"/>
    <property type="molecule type" value="Genomic_DNA"/>
</dbReference>
<evidence type="ECO:0000259" key="3">
    <source>
        <dbReference type="Pfam" id="PF02517"/>
    </source>
</evidence>
<comment type="similarity">
    <text evidence="1">Belongs to the UPF0177 family.</text>
</comment>
<feature type="transmembrane region" description="Helical" evidence="2">
    <location>
        <begin position="9"/>
        <end position="27"/>
    </location>
</feature>
<keyword evidence="4" id="KW-0482">Metalloprotease</keyword>
<proteinExistence type="inferred from homology"/>
<feature type="domain" description="CAAX prenyl protease 2/Lysostaphin resistance protein A-like" evidence="3">
    <location>
        <begin position="119"/>
        <end position="211"/>
    </location>
</feature>
<feature type="transmembrane region" description="Helical" evidence="2">
    <location>
        <begin position="154"/>
        <end position="178"/>
    </location>
</feature>
<keyword evidence="2" id="KW-0812">Transmembrane</keyword>
<evidence type="ECO:0000313" key="4">
    <source>
        <dbReference type="EMBL" id="UUX34402.1"/>
    </source>
</evidence>
<dbReference type="PANTHER" id="PTHR36435:SF1">
    <property type="entry name" value="CAAX AMINO TERMINAL PROTEASE FAMILY PROTEIN"/>
    <property type="match status" value="1"/>
</dbReference>
<keyword evidence="2" id="KW-1133">Transmembrane helix</keyword>
<sequence length="220" mass="25505">MNLSMRSRAAVMIISYFVVQLLLAPILTRFMSVDMSSIVASAILLMIALLIYGKHLVNEFHRFKHDFDGWGKFILKAVGYYLLLYILRVIVMMVLMNFMDIDNLLQNQQSLNDMSTSLSFLSMFFMVSIYAPIVEELVFREALLGWVDKISRNLLILMTVFSIFLFTLLHAFEIADFLLYLPLTLVLTKYYFDYDRNVVGSIAFHFINNAIAVVLMYILL</sequence>
<name>A0ABY5P6N5_9LACT</name>
<feature type="transmembrane region" description="Helical" evidence="2">
    <location>
        <begin position="73"/>
        <end position="96"/>
    </location>
</feature>
<dbReference type="GO" id="GO:0008237">
    <property type="term" value="F:metallopeptidase activity"/>
    <property type="evidence" value="ECO:0007669"/>
    <property type="project" value="UniProtKB-KW"/>
</dbReference>
<keyword evidence="2" id="KW-0472">Membrane</keyword>
<feature type="transmembrane region" description="Helical" evidence="2">
    <location>
        <begin position="198"/>
        <end position="219"/>
    </location>
</feature>
<organism evidence="4 5">
    <name type="scientific">Fundicoccus culcitae</name>
    <dbReference type="NCBI Taxonomy" id="2969821"/>
    <lineage>
        <taxon>Bacteria</taxon>
        <taxon>Bacillati</taxon>
        <taxon>Bacillota</taxon>
        <taxon>Bacilli</taxon>
        <taxon>Lactobacillales</taxon>
        <taxon>Aerococcaceae</taxon>
        <taxon>Fundicoccus</taxon>
    </lineage>
</organism>
<protein>
    <submittedName>
        <fullName evidence="4">CPBP family intramembrane metalloprotease</fullName>
    </submittedName>
</protein>
<reference evidence="4 5" key="1">
    <citation type="submission" date="2022-08" db="EMBL/GenBank/DDBJ databases">
        <title>Aerococcaceae sp. nov isolated from spoiled eye mask.</title>
        <authorList>
            <person name="Zhou G."/>
            <person name="Xie X.-B."/>
            <person name="Shi Q.-S."/>
            <person name="Wang Y.-S."/>
            <person name="Wen X."/>
            <person name="Peng H."/>
            <person name="Yang X.-J."/>
            <person name="Tao H.-B."/>
            <person name="Huang X.-M."/>
        </authorList>
    </citation>
    <scope>NUCLEOTIDE SEQUENCE [LARGE SCALE GENOMIC DNA]</scope>
    <source>
        <strain evidence="5">DM20194951</strain>
    </source>
</reference>
<dbReference type="Pfam" id="PF02517">
    <property type="entry name" value="Rce1-like"/>
    <property type="match status" value="1"/>
</dbReference>
<feature type="transmembrane region" description="Helical" evidence="2">
    <location>
        <begin position="116"/>
        <end position="133"/>
    </location>
</feature>
<evidence type="ECO:0000256" key="1">
    <source>
        <dbReference type="ARBA" id="ARBA00009067"/>
    </source>
</evidence>
<evidence type="ECO:0000313" key="5">
    <source>
        <dbReference type="Proteomes" id="UP001315967"/>
    </source>
</evidence>
<accession>A0ABY5P6N5</accession>
<keyword evidence="4" id="KW-0378">Hydrolase</keyword>
<gene>
    <name evidence="4" type="ORF">NRE15_01780</name>
</gene>
<keyword evidence="5" id="KW-1185">Reference proteome</keyword>
<dbReference type="InterPro" id="IPR052710">
    <property type="entry name" value="CAAX_protease"/>
</dbReference>
<dbReference type="Proteomes" id="UP001315967">
    <property type="component" value="Chromosome"/>
</dbReference>
<evidence type="ECO:0000256" key="2">
    <source>
        <dbReference type="SAM" id="Phobius"/>
    </source>
</evidence>
<dbReference type="PANTHER" id="PTHR36435">
    <property type="entry name" value="SLR1288 PROTEIN"/>
    <property type="match status" value="1"/>
</dbReference>